<gene>
    <name evidence="1" type="ORF">DN757_01680</name>
</gene>
<evidence type="ECO:0000313" key="1">
    <source>
        <dbReference type="EMBL" id="PZT57393.1"/>
    </source>
</evidence>
<protein>
    <submittedName>
        <fullName evidence="1">Uncharacterized protein</fullName>
    </submittedName>
</protein>
<accession>A0A2W6QJQ4</accession>
<sequence>MCDWTVGDPFELTNDEIKVEEIKFDSKNYLTPPHSCVPWFIERFNIGNRIEFLYNGGLGGLFPITGELIEIDVPCIKINGYDQDWMIGDIVGIRSIGL</sequence>
<comment type="caution">
    <text evidence="1">The sequence shown here is derived from an EMBL/GenBank/DDBJ whole genome shotgun (WGS) entry which is preliminary data.</text>
</comment>
<evidence type="ECO:0000313" key="2">
    <source>
        <dbReference type="Proteomes" id="UP000249204"/>
    </source>
</evidence>
<dbReference type="Proteomes" id="UP000249204">
    <property type="component" value="Unassembled WGS sequence"/>
</dbReference>
<reference evidence="1 2" key="1">
    <citation type="submission" date="2018-06" db="EMBL/GenBank/DDBJ databases">
        <title>Isolation of heavy metals resistant Paenibacillus silvae NC2 from Gold-Copper mine in ZiJin, China.</title>
        <authorList>
            <person name="Xu J."/>
            <person name="Mazhar H.S."/>
            <person name="Rensing C."/>
        </authorList>
    </citation>
    <scope>NUCLEOTIDE SEQUENCE [LARGE SCALE GENOMIC DNA]</scope>
    <source>
        <strain evidence="1 2">NC2</strain>
    </source>
</reference>
<proteinExistence type="predicted"/>
<dbReference type="AlphaFoldDB" id="A0A2W6QJQ4"/>
<organism evidence="1 2">
    <name type="scientific">Paenibacillus silvae</name>
    <dbReference type="NCBI Taxonomy" id="1325358"/>
    <lineage>
        <taxon>Bacteria</taxon>
        <taxon>Bacillati</taxon>
        <taxon>Bacillota</taxon>
        <taxon>Bacilli</taxon>
        <taxon>Bacillales</taxon>
        <taxon>Paenibacillaceae</taxon>
        <taxon>Paenibacillus</taxon>
    </lineage>
</organism>
<dbReference type="EMBL" id="QKWW01000006">
    <property type="protein sequence ID" value="PZT57393.1"/>
    <property type="molecule type" value="Genomic_DNA"/>
</dbReference>
<name>A0A2W6QJQ4_9BACL</name>